<reference evidence="1 2" key="1">
    <citation type="journal article" date="2014" name="Agronomy (Basel)">
        <title>A Draft Genome Sequence for Ensete ventricosum, the Drought-Tolerant Tree Against Hunger.</title>
        <authorList>
            <person name="Harrison J."/>
            <person name="Moore K.A."/>
            <person name="Paszkiewicz K."/>
            <person name="Jones T."/>
            <person name="Grant M."/>
            <person name="Ambacheew D."/>
            <person name="Muzemil S."/>
            <person name="Studholme D.J."/>
        </authorList>
    </citation>
    <scope>NUCLEOTIDE SEQUENCE [LARGE SCALE GENOMIC DNA]</scope>
</reference>
<evidence type="ECO:0000313" key="1">
    <source>
        <dbReference type="EMBL" id="RRT61593.1"/>
    </source>
</evidence>
<dbReference type="Proteomes" id="UP000287651">
    <property type="component" value="Unassembled WGS sequence"/>
</dbReference>
<dbReference type="EMBL" id="AMZH03007330">
    <property type="protein sequence ID" value="RRT61593.1"/>
    <property type="molecule type" value="Genomic_DNA"/>
</dbReference>
<protein>
    <submittedName>
        <fullName evidence="1">Uncharacterized protein</fullName>
    </submittedName>
</protein>
<dbReference type="InterPro" id="IPR035810">
    <property type="entry name" value="PEBP_euk"/>
</dbReference>
<dbReference type="Pfam" id="PF01161">
    <property type="entry name" value="PBP"/>
    <property type="match status" value="1"/>
</dbReference>
<accession>A0A426ZCA5</accession>
<dbReference type="AlphaFoldDB" id="A0A426ZCA5"/>
<dbReference type="InterPro" id="IPR008914">
    <property type="entry name" value="PEBP"/>
</dbReference>
<dbReference type="SUPFAM" id="SSF49777">
    <property type="entry name" value="PEBP-like"/>
    <property type="match status" value="1"/>
</dbReference>
<sequence>MPPGRDPLVLGQVVGDVLDPFTRSAAMRVMYNSKEIRNGTGLRQSAVVNKPRVEIEGNDRRQLYTLVMVDADAPSPNSPTDREYLHWLVTDIPETLDASYGGLSKDADSSVCMSLFLCGPRLKTLVSMAGPQPETEVDRQLLFLTVINGFIVLFLCSSGKRFSKLFMHLVGVKTSTPGTSRHSIALDLPWLPYTSTAKEIPVVGDEGNKQKSLLKT</sequence>
<gene>
    <name evidence="1" type="ORF">B296_00026696</name>
</gene>
<dbReference type="PANTHER" id="PTHR11362">
    <property type="entry name" value="PHOSPHATIDYLETHANOLAMINE-BINDING PROTEIN"/>
    <property type="match status" value="1"/>
</dbReference>
<dbReference type="PANTHER" id="PTHR11362:SF98">
    <property type="entry name" value="PROTEIN FLOWERING LOCUS T"/>
    <property type="match status" value="1"/>
</dbReference>
<proteinExistence type="predicted"/>
<comment type="caution">
    <text evidence="1">The sequence shown here is derived from an EMBL/GenBank/DDBJ whole genome shotgun (WGS) entry which is preliminary data.</text>
</comment>
<dbReference type="InterPro" id="IPR036610">
    <property type="entry name" value="PEBP-like_sf"/>
</dbReference>
<dbReference type="Gene3D" id="3.90.280.10">
    <property type="entry name" value="PEBP-like"/>
    <property type="match status" value="1"/>
</dbReference>
<organism evidence="1 2">
    <name type="scientific">Ensete ventricosum</name>
    <name type="common">Abyssinian banana</name>
    <name type="synonym">Musa ensete</name>
    <dbReference type="NCBI Taxonomy" id="4639"/>
    <lineage>
        <taxon>Eukaryota</taxon>
        <taxon>Viridiplantae</taxon>
        <taxon>Streptophyta</taxon>
        <taxon>Embryophyta</taxon>
        <taxon>Tracheophyta</taxon>
        <taxon>Spermatophyta</taxon>
        <taxon>Magnoliopsida</taxon>
        <taxon>Liliopsida</taxon>
        <taxon>Zingiberales</taxon>
        <taxon>Musaceae</taxon>
        <taxon>Ensete</taxon>
    </lineage>
</organism>
<evidence type="ECO:0000313" key="2">
    <source>
        <dbReference type="Proteomes" id="UP000287651"/>
    </source>
</evidence>
<name>A0A426ZCA5_ENSVE</name>